<keyword evidence="3" id="KW-1185">Reference proteome</keyword>
<gene>
    <name evidence="2" type="ORF">BB559_006355</name>
</gene>
<evidence type="ECO:0000313" key="2">
    <source>
        <dbReference type="EMBL" id="PVU86881.1"/>
    </source>
</evidence>
<dbReference type="EMBL" id="MBFT01000828">
    <property type="protein sequence ID" value="PVU86881.1"/>
    <property type="molecule type" value="Genomic_DNA"/>
</dbReference>
<evidence type="ECO:0000256" key="1">
    <source>
        <dbReference type="SAM" id="MobiDB-lite"/>
    </source>
</evidence>
<proteinExistence type="predicted"/>
<dbReference type="AlphaFoldDB" id="A0A2T9Y3H5"/>
<feature type="compositionally biased region" description="Polar residues" evidence="1">
    <location>
        <begin position="477"/>
        <end position="489"/>
    </location>
</feature>
<organism evidence="2 3">
    <name type="scientific">Furculomyces boomerangus</name>
    <dbReference type="NCBI Taxonomy" id="61424"/>
    <lineage>
        <taxon>Eukaryota</taxon>
        <taxon>Fungi</taxon>
        <taxon>Fungi incertae sedis</taxon>
        <taxon>Zoopagomycota</taxon>
        <taxon>Kickxellomycotina</taxon>
        <taxon>Harpellomycetes</taxon>
        <taxon>Harpellales</taxon>
        <taxon>Harpellaceae</taxon>
        <taxon>Furculomyces</taxon>
    </lineage>
</organism>
<name>A0A2T9Y3H5_9FUNG</name>
<protein>
    <submittedName>
        <fullName evidence="2">Uncharacterized protein</fullName>
    </submittedName>
</protein>
<reference evidence="2 3" key="1">
    <citation type="journal article" date="2018" name="MBio">
        <title>Comparative Genomics Reveals the Core Gene Toolbox for the Fungus-Insect Symbiosis.</title>
        <authorList>
            <person name="Wang Y."/>
            <person name="Stata M."/>
            <person name="Wang W."/>
            <person name="Stajich J.E."/>
            <person name="White M.M."/>
            <person name="Moncalvo J.M."/>
        </authorList>
    </citation>
    <scope>NUCLEOTIDE SEQUENCE [LARGE SCALE GENOMIC DNA]</scope>
    <source>
        <strain evidence="2 3">AUS-77-4</strain>
    </source>
</reference>
<feature type="region of interest" description="Disordered" evidence="1">
    <location>
        <begin position="467"/>
        <end position="489"/>
    </location>
</feature>
<sequence length="608" mass="69310">MQTIRHKINNNEIFDEAIPMRKIKLPEYAALSKTQESGKIYGGRKNEYNSNGNFSHELKNKKSIDLKDEASIIPDNIGGASKDIDRKKTLLERSNSISTDTMQTNNKEFQNQFQSKTLLDRHQLHSHSSSTIVSQSALSKMINKLPRKLWSVKVVPSGSAKSFSKIKKTKSESYIYKNTEPNKYIFENHKSIKTKSGTKNAKAKVSETPMENILSIRDSIVVRQNRDTINETIVENKNDSKIFHSYSSKTYGNRDTISSYKPETSNRLSKHWPLPTQAKLSYPSEASLKNTSECSNNNIEDAEFLKVIEFENIKLDNIYISSPSVADVYNDYIALKEVHSETQEEKHNSINDSMYLLELTDSMIFCDYGELKSMNPNYSVTFGCRSNNLLSENEKTIEKHQFSESVVSLINSNDSSLNLNISAENLKLYKEFKTDSLNKNVKKVTKIIQKSELSKPIESMKILGTNDKKIDSEDPENTNISSKTEINNTGNVFDGSDKRFVFNKPIQKPEPLIVRGDSGVEVSNQRNSQKRTKLYRNSNRKNEPVVRPKAIYIVEPIPNTNKKTEFSLRTSVLYTLDDDNDPKMTKKNTLLNSMHNSLLLAYKFCLSN</sequence>
<accession>A0A2T9Y3H5</accession>
<comment type="caution">
    <text evidence="2">The sequence shown here is derived from an EMBL/GenBank/DDBJ whole genome shotgun (WGS) entry which is preliminary data.</text>
</comment>
<evidence type="ECO:0000313" key="3">
    <source>
        <dbReference type="Proteomes" id="UP000245699"/>
    </source>
</evidence>
<dbReference type="Proteomes" id="UP000245699">
    <property type="component" value="Unassembled WGS sequence"/>
</dbReference>